<gene>
    <name evidence="2" type="ORF">IV500_02140</name>
</gene>
<evidence type="ECO:0000313" key="3">
    <source>
        <dbReference type="Proteomes" id="UP000655366"/>
    </source>
</evidence>
<keyword evidence="3" id="KW-1185">Reference proteome</keyword>
<organism evidence="2 3">
    <name type="scientific">Arthrobacter terrae</name>
    <dbReference type="NCBI Taxonomy" id="2935737"/>
    <lineage>
        <taxon>Bacteria</taxon>
        <taxon>Bacillati</taxon>
        <taxon>Actinomycetota</taxon>
        <taxon>Actinomycetes</taxon>
        <taxon>Micrococcales</taxon>
        <taxon>Micrococcaceae</taxon>
        <taxon>Arthrobacter</taxon>
    </lineage>
</organism>
<comment type="caution">
    <text evidence="2">The sequence shown here is derived from an EMBL/GenBank/DDBJ whole genome shotgun (WGS) entry which is preliminary data.</text>
</comment>
<accession>A0A931G341</accession>
<name>A0A931G341_9MICC</name>
<dbReference type="EMBL" id="JADNYM010000002">
    <property type="protein sequence ID" value="MBG0738236.1"/>
    <property type="molecule type" value="Genomic_DNA"/>
</dbReference>
<dbReference type="Proteomes" id="UP000655366">
    <property type="component" value="Unassembled WGS sequence"/>
</dbReference>
<dbReference type="InterPro" id="IPR058396">
    <property type="entry name" value="DUF8083"/>
</dbReference>
<dbReference type="Pfam" id="PF26312">
    <property type="entry name" value="DUF8083"/>
    <property type="match status" value="1"/>
</dbReference>
<dbReference type="AlphaFoldDB" id="A0A931G341"/>
<evidence type="ECO:0000259" key="1">
    <source>
        <dbReference type="Pfam" id="PF26312"/>
    </source>
</evidence>
<feature type="domain" description="DUF8083" evidence="1">
    <location>
        <begin position="14"/>
        <end position="276"/>
    </location>
</feature>
<evidence type="ECO:0000313" key="2">
    <source>
        <dbReference type="EMBL" id="MBG0738236.1"/>
    </source>
</evidence>
<reference evidence="2 3" key="1">
    <citation type="submission" date="2020-11" db="EMBL/GenBank/DDBJ databases">
        <title>Arthrobacter antarcticus sp. nov., isolated from Antarctic Soil.</title>
        <authorList>
            <person name="Li J."/>
        </authorList>
    </citation>
    <scope>NUCLEOTIDE SEQUENCE [LARGE SCALE GENOMIC DNA]</scope>
    <source>
        <strain evidence="2 3">Z1-20</strain>
    </source>
</reference>
<sequence>MRSGLYLGGTSLPFVSSLRIFSPMTAFTTLEQRYIGEHLLPDQSRTAVDVQELADSLGRVTRPNGDPLPTAAADRIRTLRLAEDGPLLYSPGQMVIRSFAAVDEFHRGYTAQLAGMLVPERFREPHQRRTEAAPGYPGPPFTRISTWGIPFSWFVLVTETDRTEVVESSGRILTVRIQVPLTIALRRAEACLTMLEGTAEELDLHEELANVANWLEGFRDESILELDYGPVADRVYPDDSPMDVRLGLECLAEGDLTGAAAAYRRLASRWIPIRQLARAS</sequence>
<protein>
    <recommendedName>
        <fullName evidence="1">DUF8083 domain-containing protein</fullName>
    </recommendedName>
</protein>
<proteinExistence type="predicted"/>